<dbReference type="GeneID" id="93730942"/>
<name>B5GPK0_STRCL</name>
<dbReference type="AlphaFoldDB" id="B5GPK0"/>
<dbReference type="EMBL" id="CM000913">
    <property type="protein sequence ID" value="EFG07568.1"/>
    <property type="molecule type" value="Genomic_DNA"/>
</dbReference>
<dbReference type="eggNOG" id="ENOG5031WT7">
    <property type="taxonomic scope" value="Bacteria"/>
</dbReference>
<dbReference type="Proteomes" id="UP000002357">
    <property type="component" value="Chromosome"/>
</dbReference>
<sequence>MIHEHTGRASMEKEELYAVAAEVDELREKITVPSSPAELPGLVTASRRLTELSGLVTTLADEVQSRADNDTAGLDLGPVIHAYTAASIHAGQALANYTEAYHQLGTLRRHALAPDSGDLSDTREAAFRMAQWRLELTRDGLGAVSRSLRESSDRIDSTPPRILAALSRSARPANSIYRPPAFDLAKAPVFRLAYTPEPRRGR</sequence>
<reference evidence="1 2" key="1">
    <citation type="journal article" date="2010" name="Genome Biol. Evol.">
        <title>The sequence of a 1.8-mb bacterial linear plasmid reveals a rich evolutionary reservoir of secondary metabolic pathways.</title>
        <authorList>
            <person name="Medema M.H."/>
            <person name="Trefzer A."/>
            <person name="Kovalchuk A."/>
            <person name="van den Berg M."/>
            <person name="Mueller U."/>
            <person name="Heijne W."/>
            <person name="Wu L."/>
            <person name="Alam M.T."/>
            <person name="Ronning C.M."/>
            <person name="Nierman W.C."/>
            <person name="Bovenberg R.A.L."/>
            <person name="Breitling R."/>
            <person name="Takano E."/>
        </authorList>
    </citation>
    <scope>NUCLEOTIDE SEQUENCE [LARGE SCALE GENOMIC DNA]</scope>
    <source>
        <strain evidence="2">ATCC 27064 / DSM 738 / JCM 4710 / NBRC 13307 / NCIMB 12785 / NRRL 3585 / VKM Ac-602</strain>
    </source>
</reference>
<accession>B5GPK0</accession>
<organism evidence="1 2">
    <name type="scientific">Streptomyces clavuligerus</name>
    <dbReference type="NCBI Taxonomy" id="1901"/>
    <lineage>
        <taxon>Bacteria</taxon>
        <taxon>Bacillati</taxon>
        <taxon>Actinomycetota</taxon>
        <taxon>Actinomycetes</taxon>
        <taxon>Kitasatosporales</taxon>
        <taxon>Streptomycetaceae</taxon>
        <taxon>Streptomyces</taxon>
    </lineage>
</organism>
<dbReference type="RefSeq" id="WP_003953680.1">
    <property type="nucleotide sequence ID" value="NZ_CM000913.1"/>
</dbReference>
<keyword evidence="2" id="KW-1185">Reference proteome</keyword>
<gene>
    <name evidence="1" type="ORF">SCLAV_2496</name>
</gene>
<evidence type="ECO:0000313" key="1">
    <source>
        <dbReference type="EMBL" id="EFG07568.1"/>
    </source>
</evidence>
<protein>
    <submittedName>
        <fullName evidence="1">Uncharacterized protein</fullName>
    </submittedName>
</protein>
<dbReference type="OrthoDB" id="4243109at2"/>
<dbReference type="KEGG" id="sclf:BB341_15995"/>
<proteinExistence type="predicted"/>
<dbReference type="STRING" id="1901.BB341_15995"/>
<evidence type="ECO:0000313" key="2">
    <source>
        <dbReference type="Proteomes" id="UP000002357"/>
    </source>
</evidence>